<dbReference type="GO" id="GO:0005524">
    <property type="term" value="F:ATP binding"/>
    <property type="evidence" value="ECO:0007669"/>
    <property type="project" value="UniProtKB-KW"/>
</dbReference>
<evidence type="ECO:0000256" key="3">
    <source>
        <dbReference type="ARBA" id="ARBA00022741"/>
    </source>
</evidence>
<dbReference type="InterPro" id="IPR050107">
    <property type="entry name" value="ABC_carbohydrate_import_ATPase"/>
</dbReference>
<keyword evidence="7" id="KW-1185">Reference proteome</keyword>
<dbReference type="InterPro" id="IPR003439">
    <property type="entry name" value="ABC_transporter-like_ATP-bd"/>
</dbReference>
<evidence type="ECO:0000256" key="2">
    <source>
        <dbReference type="ARBA" id="ARBA00022737"/>
    </source>
</evidence>
<feature type="domain" description="ABC transporter" evidence="5">
    <location>
        <begin position="276"/>
        <end position="519"/>
    </location>
</feature>
<dbReference type="GO" id="GO:0016887">
    <property type="term" value="F:ATP hydrolysis activity"/>
    <property type="evidence" value="ECO:0007669"/>
    <property type="project" value="InterPro"/>
</dbReference>
<keyword evidence="3" id="KW-0547">Nucleotide-binding</keyword>
<dbReference type="CDD" id="cd03216">
    <property type="entry name" value="ABC_Carb_Monos_I"/>
    <property type="match status" value="1"/>
</dbReference>
<evidence type="ECO:0000259" key="5">
    <source>
        <dbReference type="PROSITE" id="PS50893"/>
    </source>
</evidence>
<proteinExistence type="predicted"/>
<dbReference type="Proteomes" id="UP000470470">
    <property type="component" value="Unassembled WGS sequence"/>
</dbReference>
<evidence type="ECO:0000256" key="4">
    <source>
        <dbReference type="ARBA" id="ARBA00022840"/>
    </source>
</evidence>
<dbReference type="Pfam" id="PF00005">
    <property type="entry name" value="ABC_tran"/>
    <property type="match status" value="2"/>
</dbReference>
<sequence length="533" mass="56228">MAPATATSTPLLQLRGLSKTFGTTKALDGVDLTVAPGEVHALLGENGSGKSTLIKVLNGFHAPDPGAELTIGGRSVPLPVPPGRFREHGLAFVHQDLALVPELSVLENLRVAHIAGSRRPWINWGAERRRARTAFGRLGLDVDIDQPVQRLGATERALLAIVRAAEEIRDARERATAEHCLLVLDEPTVFLPEEGTALLFRLVRDLVADGRTSVLFVSHDLDEVLAHTDRVTVLSDGRLRGTADTAAVTVPQLIEMIVGRPVQSPVPTEHAGHTPERPVHAGVTDLHGGVLAGLSFTVGAGEVVGLTGLAGSGYEDVLPALYGARPGASGTLRLPDAALDLATSTPAAALAHGVVFVPADRARDGAAGELTVLENMTLPVLAEFRGRAGLDRRRLLARGRQLTETHDVRPRDPRAVYGSLSGGNAQKALLAKWLQTGPRLVLLHEPTQGVDIGARTHIHDQLASAARGGAAIVVASSDYEQLATLCDRVLVLARGRVVEQLAGPALTRERIADRVLGSVTLHEATGSSPEVTA</sequence>
<accession>A0A7K3W9Z7</accession>
<evidence type="ECO:0000313" key="6">
    <source>
        <dbReference type="EMBL" id="NEL53271.1"/>
    </source>
</evidence>
<comment type="caution">
    <text evidence="6">The sequence shown here is derived from an EMBL/GenBank/DDBJ whole genome shotgun (WGS) entry which is preliminary data.</text>
</comment>
<evidence type="ECO:0000313" key="7">
    <source>
        <dbReference type="Proteomes" id="UP000470470"/>
    </source>
</evidence>
<dbReference type="CDD" id="cd03215">
    <property type="entry name" value="ABC_Carb_Monos_II"/>
    <property type="match status" value="1"/>
</dbReference>
<keyword evidence="1" id="KW-0813">Transport</keyword>
<dbReference type="Gene3D" id="3.40.50.300">
    <property type="entry name" value="P-loop containing nucleotide triphosphate hydrolases"/>
    <property type="match status" value="2"/>
</dbReference>
<dbReference type="SUPFAM" id="SSF52540">
    <property type="entry name" value="P-loop containing nucleoside triphosphate hydrolases"/>
    <property type="match status" value="2"/>
</dbReference>
<protein>
    <submittedName>
        <fullName evidence="6">Sugar ABC transporter ATP-binding protein</fullName>
    </submittedName>
</protein>
<dbReference type="InterPro" id="IPR003593">
    <property type="entry name" value="AAA+_ATPase"/>
</dbReference>
<reference evidence="6 7" key="1">
    <citation type="submission" date="2020-02" db="EMBL/GenBank/DDBJ databases">
        <title>The whole genome sequence of CPCC 205119.</title>
        <authorList>
            <person name="Jiang Z."/>
        </authorList>
    </citation>
    <scope>NUCLEOTIDE SEQUENCE [LARGE SCALE GENOMIC DNA]</scope>
    <source>
        <strain evidence="6 7">CPCC 205119</strain>
    </source>
</reference>
<dbReference type="PANTHER" id="PTHR43790">
    <property type="entry name" value="CARBOHYDRATE TRANSPORT ATP-BINDING PROTEIN MG119-RELATED"/>
    <property type="match status" value="1"/>
</dbReference>
<feature type="domain" description="ABC transporter" evidence="5">
    <location>
        <begin position="12"/>
        <end position="261"/>
    </location>
</feature>
<dbReference type="EMBL" id="JAAGWK010000009">
    <property type="protein sequence ID" value="NEL53271.1"/>
    <property type="molecule type" value="Genomic_DNA"/>
</dbReference>
<dbReference type="InterPro" id="IPR027417">
    <property type="entry name" value="P-loop_NTPase"/>
</dbReference>
<organism evidence="6 7">
    <name type="scientific">Goekera deserti</name>
    <dbReference type="NCBI Taxonomy" id="2497753"/>
    <lineage>
        <taxon>Bacteria</taxon>
        <taxon>Bacillati</taxon>
        <taxon>Actinomycetota</taxon>
        <taxon>Actinomycetes</taxon>
        <taxon>Geodermatophilales</taxon>
        <taxon>Geodermatophilaceae</taxon>
        <taxon>Goekera</taxon>
    </lineage>
</organism>
<dbReference type="PROSITE" id="PS50893">
    <property type="entry name" value="ABC_TRANSPORTER_2"/>
    <property type="match status" value="2"/>
</dbReference>
<gene>
    <name evidence="6" type="ORF">G1H19_04490</name>
</gene>
<keyword evidence="4 6" id="KW-0067">ATP-binding</keyword>
<dbReference type="SMART" id="SM00382">
    <property type="entry name" value="AAA"/>
    <property type="match status" value="2"/>
</dbReference>
<dbReference type="InterPro" id="IPR017871">
    <property type="entry name" value="ABC_transporter-like_CS"/>
</dbReference>
<evidence type="ECO:0000256" key="1">
    <source>
        <dbReference type="ARBA" id="ARBA00022448"/>
    </source>
</evidence>
<dbReference type="PANTHER" id="PTHR43790:SF9">
    <property type="entry name" value="GALACTOFURANOSE TRANSPORTER ATP-BINDING PROTEIN YTFR"/>
    <property type="match status" value="1"/>
</dbReference>
<keyword evidence="2" id="KW-0677">Repeat</keyword>
<name>A0A7K3W9Z7_9ACTN</name>
<dbReference type="PROSITE" id="PS00211">
    <property type="entry name" value="ABC_TRANSPORTER_1"/>
    <property type="match status" value="1"/>
</dbReference>
<dbReference type="AlphaFoldDB" id="A0A7K3W9Z7"/>